<evidence type="ECO:0000256" key="1">
    <source>
        <dbReference type="ARBA" id="ARBA00004496"/>
    </source>
</evidence>
<evidence type="ECO:0000313" key="12">
    <source>
        <dbReference type="Proteomes" id="UP000024635"/>
    </source>
</evidence>
<sequence>MALSNACHEDLLTLNKQDCRSFKKDGYPHITYMVDVKAKPFSDEKRWIVIYPTYINSKKTTLQGRKIPKQLAVENPTSVEIHDVLAATGLNPILERGKLHPREQDREPENRGRVRVQLKNDDGTPKSKDYPNRAALFKYVASMIPKLKTRQPGYAPTAAGAGSSAAKKNKKKK</sequence>
<keyword evidence="12" id="KW-1185">Reference proteome</keyword>
<reference evidence="12" key="1">
    <citation type="journal article" date="2015" name="Nat. Genet.">
        <title>The genome and transcriptome of the zoonotic hookworm Ancylostoma ceylanicum identify infection-specific gene families.</title>
        <authorList>
            <person name="Schwarz E.M."/>
            <person name="Hu Y."/>
            <person name="Antoshechkin I."/>
            <person name="Miller M.M."/>
            <person name="Sternberg P.W."/>
            <person name="Aroian R.V."/>
        </authorList>
    </citation>
    <scope>NUCLEOTIDE SEQUENCE</scope>
    <source>
        <strain evidence="12">HY135</strain>
    </source>
</reference>
<evidence type="ECO:0000256" key="3">
    <source>
        <dbReference type="ARBA" id="ARBA00008910"/>
    </source>
</evidence>
<comment type="similarity">
    <text evidence="3">Belongs to the SRP19 family.</text>
</comment>
<dbReference type="InterPro" id="IPR036521">
    <property type="entry name" value="SRP19-like_sf"/>
</dbReference>
<dbReference type="SUPFAM" id="SSF69695">
    <property type="entry name" value="SRP19"/>
    <property type="match status" value="1"/>
</dbReference>
<dbReference type="FunFam" id="3.30.56.30:FF:000002">
    <property type="entry name" value="Signal recognition particle 19kDa"/>
    <property type="match status" value="1"/>
</dbReference>
<evidence type="ECO:0000256" key="5">
    <source>
        <dbReference type="ARBA" id="ARBA00022884"/>
    </source>
</evidence>
<proteinExistence type="inferred from homology"/>
<dbReference type="OrthoDB" id="2190947at2759"/>
<keyword evidence="7" id="KW-0539">Nucleus</keyword>
<name>A0A016U9B1_9BILA</name>
<dbReference type="STRING" id="53326.A0A016U9B1"/>
<keyword evidence="6" id="KW-0733">Signal recognition particle</keyword>
<evidence type="ECO:0000256" key="2">
    <source>
        <dbReference type="ARBA" id="ARBA00004604"/>
    </source>
</evidence>
<dbReference type="InterPro" id="IPR002778">
    <property type="entry name" value="Signal_recog_particle_SRP19"/>
</dbReference>
<dbReference type="AlphaFoldDB" id="A0A016U9B1"/>
<keyword evidence="8" id="KW-0687">Ribonucleoprotein</keyword>
<evidence type="ECO:0008006" key="13">
    <source>
        <dbReference type="Google" id="ProtNLM"/>
    </source>
</evidence>
<protein>
    <recommendedName>
        <fullName evidence="13">SRP19 protein</fullName>
    </recommendedName>
</protein>
<evidence type="ECO:0000256" key="8">
    <source>
        <dbReference type="ARBA" id="ARBA00023274"/>
    </source>
</evidence>
<accession>A0A016U9B1</accession>
<dbReference type="EMBL" id="JARK01001385">
    <property type="protein sequence ID" value="EYC11745.1"/>
    <property type="molecule type" value="Genomic_DNA"/>
</dbReference>
<evidence type="ECO:0000256" key="7">
    <source>
        <dbReference type="ARBA" id="ARBA00023242"/>
    </source>
</evidence>
<organism evidence="11 12">
    <name type="scientific">Ancylostoma ceylanicum</name>
    <dbReference type="NCBI Taxonomy" id="53326"/>
    <lineage>
        <taxon>Eukaryota</taxon>
        <taxon>Metazoa</taxon>
        <taxon>Ecdysozoa</taxon>
        <taxon>Nematoda</taxon>
        <taxon>Chromadorea</taxon>
        <taxon>Rhabditida</taxon>
        <taxon>Rhabditina</taxon>
        <taxon>Rhabditomorpha</taxon>
        <taxon>Strongyloidea</taxon>
        <taxon>Ancylostomatidae</taxon>
        <taxon>Ancylostomatinae</taxon>
        <taxon>Ancylostoma</taxon>
    </lineage>
</organism>
<comment type="subcellular location">
    <subcellularLocation>
        <location evidence="1">Cytoplasm</location>
    </subcellularLocation>
    <subcellularLocation>
        <location evidence="2">Nucleus</location>
        <location evidence="2">Nucleolus</location>
    </subcellularLocation>
</comment>
<feature type="region of interest" description="Disordered" evidence="10">
    <location>
        <begin position="97"/>
        <end position="131"/>
    </location>
</feature>
<dbReference type="GO" id="GO:0005730">
    <property type="term" value="C:nucleolus"/>
    <property type="evidence" value="ECO:0007669"/>
    <property type="project" value="UniProtKB-SubCell"/>
</dbReference>
<comment type="caution">
    <text evidence="11">The sequence shown here is derived from an EMBL/GenBank/DDBJ whole genome shotgun (WGS) entry which is preliminary data.</text>
</comment>
<dbReference type="PANTHER" id="PTHR17453">
    <property type="entry name" value="SIGNAL RECOGNITION PARTICLE 19 KD PROTEIN"/>
    <property type="match status" value="1"/>
</dbReference>
<dbReference type="GO" id="GO:0008312">
    <property type="term" value="F:7S RNA binding"/>
    <property type="evidence" value="ECO:0007669"/>
    <property type="project" value="InterPro"/>
</dbReference>
<dbReference type="GO" id="GO:0005786">
    <property type="term" value="C:signal recognition particle, endoplasmic reticulum targeting"/>
    <property type="evidence" value="ECO:0007669"/>
    <property type="project" value="UniProtKB-KW"/>
</dbReference>
<evidence type="ECO:0000256" key="10">
    <source>
        <dbReference type="SAM" id="MobiDB-lite"/>
    </source>
</evidence>
<feature type="region of interest" description="Disordered" evidence="10">
    <location>
        <begin position="149"/>
        <end position="173"/>
    </location>
</feature>
<dbReference type="Pfam" id="PF01922">
    <property type="entry name" value="SRP19"/>
    <property type="match status" value="1"/>
</dbReference>
<evidence type="ECO:0000313" key="11">
    <source>
        <dbReference type="EMBL" id="EYC11745.1"/>
    </source>
</evidence>
<comment type="function">
    <text evidence="9">Component of the signal recognition particle (SRP) complex, a ribonucleoprotein complex that mediates the cotranslational targeting of secretory and membrane proteins to the endoplasmic reticulum (ER). Binds directly to 7SL RNA. Mediates binding of SRP54 to the SRP complex.</text>
</comment>
<dbReference type="PANTHER" id="PTHR17453:SF0">
    <property type="entry name" value="SIGNAL RECOGNITION PARTICLE 19 KDA PROTEIN"/>
    <property type="match status" value="1"/>
</dbReference>
<gene>
    <name evidence="11" type="primary">Acey_s0049.g1744</name>
    <name evidence="11" type="synonym">Acey-F37F2.2</name>
    <name evidence="11" type="ORF">Y032_0049g1744</name>
</gene>
<keyword evidence="4" id="KW-0963">Cytoplasm</keyword>
<dbReference type="Proteomes" id="UP000024635">
    <property type="component" value="Unassembled WGS sequence"/>
</dbReference>
<dbReference type="Gene3D" id="3.30.56.30">
    <property type="entry name" value="Signal recognition particle, SRP19-like subunit"/>
    <property type="match status" value="1"/>
</dbReference>
<evidence type="ECO:0000256" key="6">
    <source>
        <dbReference type="ARBA" id="ARBA00023135"/>
    </source>
</evidence>
<keyword evidence="5" id="KW-0694">RNA-binding</keyword>
<evidence type="ECO:0000256" key="9">
    <source>
        <dbReference type="ARBA" id="ARBA00045518"/>
    </source>
</evidence>
<evidence type="ECO:0000256" key="4">
    <source>
        <dbReference type="ARBA" id="ARBA00022490"/>
    </source>
</evidence>
<dbReference type="GO" id="GO:0006617">
    <property type="term" value="P:SRP-dependent cotranslational protein targeting to membrane, signal sequence recognition"/>
    <property type="evidence" value="ECO:0007669"/>
    <property type="project" value="TreeGrafter"/>
</dbReference>